<feature type="region of interest" description="Disordered" evidence="1">
    <location>
        <begin position="1"/>
        <end position="23"/>
    </location>
</feature>
<keyword evidence="6" id="KW-1185">Reference proteome</keyword>
<keyword evidence="2" id="KW-1133">Transmembrane helix</keyword>
<reference evidence="3 6" key="2">
    <citation type="submission" date="2018-07" db="EMBL/GenBank/DDBJ databases">
        <title>Genome sequences of Haloplanus aerogenes JCM 16430T.</title>
        <authorList>
            <person name="Kim Y.B."/>
            <person name="Roh S.W."/>
        </authorList>
    </citation>
    <scope>NUCLEOTIDE SEQUENCE [LARGE SCALE GENOMIC DNA]</scope>
    <source>
        <strain evidence="3 6">JCM 16430</strain>
    </source>
</reference>
<organism evidence="4 5">
    <name type="scientific">Haloplanus aerogenes</name>
    <dbReference type="NCBI Taxonomy" id="660522"/>
    <lineage>
        <taxon>Archaea</taxon>
        <taxon>Methanobacteriati</taxon>
        <taxon>Methanobacteriota</taxon>
        <taxon>Stenosarchaea group</taxon>
        <taxon>Halobacteria</taxon>
        <taxon>Halobacteriales</taxon>
        <taxon>Haloferacaceae</taxon>
        <taxon>Haloplanus</taxon>
    </lineage>
</organism>
<feature type="transmembrane region" description="Helical" evidence="2">
    <location>
        <begin position="28"/>
        <end position="46"/>
    </location>
</feature>
<reference evidence="4" key="3">
    <citation type="submission" date="2018-10" db="EMBL/GenBank/DDBJ databases">
        <authorList>
            <person name="Whitman W."/>
            <person name="Huntemann M."/>
            <person name="Clum A."/>
            <person name="Pillay M."/>
            <person name="Palaniappan K."/>
            <person name="Varghese N."/>
            <person name="Mikhailova N."/>
            <person name="Stamatis D."/>
            <person name="Reddy T."/>
            <person name="Daum C."/>
            <person name="Shapiro N."/>
            <person name="Ivanova N."/>
            <person name="Kyrpides N."/>
            <person name="Woyke T."/>
        </authorList>
    </citation>
    <scope>NUCLEOTIDE SEQUENCE</scope>
    <source>
        <strain evidence="4">CGMCC 1.10124</strain>
    </source>
</reference>
<proteinExistence type="predicted"/>
<dbReference type="AlphaFoldDB" id="A0A3M0CNB7"/>
<dbReference type="InterPro" id="IPR013783">
    <property type="entry name" value="Ig-like_fold"/>
</dbReference>
<evidence type="ECO:0000313" key="5">
    <source>
        <dbReference type="Proteomes" id="UP000277326"/>
    </source>
</evidence>
<keyword evidence="2" id="KW-0812">Transmembrane</keyword>
<gene>
    <name evidence="4" type="ORF">ATH50_3541</name>
    <name evidence="3" type="ORF">DU502_05090</name>
</gene>
<dbReference type="Proteomes" id="UP000282007">
    <property type="component" value="Chromosome"/>
</dbReference>
<dbReference type="OrthoDB" id="383608at2157"/>
<dbReference type="Gene3D" id="2.60.40.10">
    <property type="entry name" value="Immunoglobulins"/>
    <property type="match status" value="1"/>
</dbReference>
<dbReference type="KEGG" id="haer:DU502_05090"/>
<dbReference type="EMBL" id="REFS01000010">
    <property type="protein sequence ID" value="RMB08326.1"/>
    <property type="molecule type" value="Genomic_DNA"/>
</dbReference>
<dbReference type="GeneID" id="38470638"/>
<feature type="compositionally biased region" description="Acidic residues" evidence="1">
    <location>
        <begin position="1"/>
        <end position="10"/>
    </location>
</feature>
<protein>
    <submittedName>
        <fullName evidence="4">Uncharacterized protein</fullName>
    </submittedName>
</protein>
<evidence type="ECO:0000313" key="3">
    <source>
        <dbReference type="EMBL" id="AZH24789.1"/>
    </source>
</evidence>
<dbReference type="EMBL" id="CP034145">
    <property type="protein sequence ID" value="AZH24789.1"/>
    <property type="molecule type" value="Genomic_DNA"/>
</dbReference>
<dbReference type="InterPro" id="IPR035986">
    <property type="entry name" value="PKD_dom_sf"/>
</dbReference>
<evidence type="ECO:0000256" key="1">
    <source>
        <dbReference type="SAM" id="MobiDB-lite"/>
    </source>
</evidence>
<dbReference type="SUPFAM" id="SSF49299">
    <property type="entry name" value="PKD domain"/>
    <property type="match status" value="1"/>
</dbReference>
<keyword evidence="2" id="KW-0472">Membrane</keyword>
<reference evidence="4 5" key="1">
    <citation type="journal article" date="2015" name="Stand. Genomic Sci.">
        <title>Genomic Encyclopedia of Bacterial and Archaeal Type Strains, Phase III: the genomes of soil and plant-associated and newly described type strains.</title>
        <authorList>
            <person name="Whitman W.B."/>
            <person name="Woyke T."/>
            <person name="Klenk H.P."/>
            <person name="Zhou Y."/>
            <person name="Lilburn T.G."/>
            <person name="Beck B.J."/>
            <person name="De Vos P."/>
            <person name="Vandamme P."/>
            <person name="Eisen J.A."/>
            <person name="Garrity G."/>
            <person name="Hugenholtz P."/>
            <person name="Kyrpides N.C."/>
        </authorList>
    </citation>
    <scope>NUCLEOTIDE SEQUENCE [LARGE SCALE GENOMIC DNA]</scope>
    <source>
        <strain evidence="4 5">CGMCC 1.10124</strain>
    </source>
</reference>
<dbReference type="RefSeq" id="WP_124897025.1">
    <property type="nucleotide sequence ID" value="NZ_CP034145.1"/>
</dbReference>
<evidence type="ECO:0000256" key="2">
    <source>
        <dbReference type="SAM" id="Phobius"/>
    </source>
</evidence>
<name>A0A3M0CNB7_9EURY</name>
<accession>A0A3M0CNB7</accession>
<evidence type="ECO:0000313" key="6">
    <source>
        <dbReference type="Proteomes" id="UP000282007"/>
    </source>
</evidence>
<sequence>MNPPTDDETEECTHRDGSTSSSHSTRRYWGIALVLLTLIGVTMFGASPAVGAGATSNTLYSGDGGLNLVFATNTDPVARCTVSETSIQVGESVTIDASESANADDYQYDKYGGGSFGEFTSQSSWSVSYAEPRTYDPQVKVWSYSGGEDSDVAACGTITVTESTA</sequence>
<dbReference type="Proteomes" id="UP000277326">
    <property type="component" value="Unassembled WGS sequence"/>
</dbReference>
<evidence type="ECO:0000313" key="4">
    <source>
        <dbReference type="EMBL" id="RMB08326.1"/>
    </source>
</evidence>